<feature type="compositionally biased region" description="Polar residues" evidence="1">
    <location>
        <begin position="204"/>
        <end position="220"/>
    </location>
</feature>
<feature type="signal peptide" evidence="2">
    <location>
        <begin position="1"/>
        <end position="26"/>
    </location>
</feature>
<dbReference type="Proteomes" id="UP001141166">
    <property type="component" value="Unassembled WGS sequence"/>
</dbReference>
<feature type="region of interest" description="Disordered" evidence="1">
    <location>
        <begin position="120"/>
        <end position="277"/>
    </location>
</feature>
<dbReference type="CDD" id="cd00118">
    <property type="entry name" value="LysM"/>
    <property type="match status" value="1"/>
</dbReference>
<feature type="compositionally biased region" description="Polar residues" evidence="1">
    <location>
        <begin position="156"/>
        <end position="180"/>
    </location>
</feature>
<dbReference type="AlphaFoldDB" id="A0A9X3XT34"/>
<name>A0A9X3XT34_ENTFC</name>
<protein>
    <submittedName>
        <fullName evidence="4">LysM peptidoglycan-binding domain-containing protein</fullName>
    </submittedName>
</protein>
<dbReference type="InterPro" id="IPR036779">
    <property type="entry name" value="LysM_dom_sf"/>
</dbReference>
<sequence>MKKFMASLVVGAAFGVVFVQGVNAHASEADGVWTPRTVDQIKADIAKAKDNKYTIVWGDTLSGISAATNLTVQKLADMNKIANVDLIYAGNTLIFEGNVVSVQDKENKTIAQTVIQPQDKVDAKKPVGKQEETKQAAEKTKATTAKTKETAEKQANDQATKPSDTSAEKTTQSTQPTDVQTGTSTTDNGTTSTQGGTSASTGSVETPAQPSAPAEQSGTQTPSQPSTGGNTGGSTTQPSTPAQPSTGGNTGATQGGTTQPAQPTQPSQSDSGNGGTASSGYYVGQVLESKSFPTTAEADAYMWEISDKWIEYGNKNNLTLDISWAGGGPYTVKVVVEAVN</sequence>
<organism evidence="4 5">
    <name type="scientific">Enterococcus faecium</name>
    <name type="common">Streptococcus faecium</name>
    <dbReference type="NCBI Taxonomy" id="1352"/>
    <lineage>
        <taxon>Bacteria</taxon>
        <taxon>Bacillati</taxon>
        <taxon>Bacillota</taxon>
        <taxon>Bacilli</taxon>
        <taxon>Lactobacillales</taxon>
        <taxon>Enterococcaceae</taxon>
        <taxon>Enterococcus</taxon>
    </lineage>
</organism>
<feature type="compositionally biased region" description="Low complexity" evidence="1">
    <location>
        <begin position="255"/>
        <end position="269"/>
    </location>
</feature>
<dbReference type="PROSITE" id="PS51782">
    <property type="entry name" value="LYSM"/>
    <property type="match status" value="1"/>
</dbReference>
<evidence type="ECO:0000313" key="4">
    <source>
        <dbReference type="EMBL" id="MDC4248082.1"/>
    </source>
</evidence>
<dbReference type="EMBL" id="JAMWMK010000012">
    <property type="protein sequence ID" value="MDC4248082.1"/>
    <property type="molecule type" value="Genomic_DNA"/>
</dbReference>
<feature type="compositionally biased region" description="Low complexity" evidence="1">
    <location>
        <begin position="221"/>
        <end position="247"/>
    </location>
</feature>
<feature type="chain" id="PRO_5040811733" evidence="2">
    <location>
        <begin position="27"/>
        <end position="340"/>
    </location>
</feature>
<feature type="compositionally biased region" description="Basic and acidic residues" evidence="1">
    <location>
        <begin position="120"/>
        <end position="155"/>
    </location>
</feature>
<dbReference type="InterPro" id="IPR018392">
    <property type="entry name" value="LysM"/>
</dbReference>
<evidence type="ECO:0000313" key="5">
    <source>
        <dbReference type="Proteomes" id="UP001141166"/>
    </source>
</evidence>
<comment type="caution">
    <text evidence="4">The sequence shown here is derived from an EMBL/GenBank/DDBJ whole genome shotgun (WGS) entry which is preliminary data.</text>
</comment>
<feature type="compositionally biased region" description="Low complexity" evidence="1">
    <location>
        <begin position="181"/>
        <end position="203"/>
    </location>
</feature>
<keyword evidence="2" id="KW-0732">Signal</keyword>
<evidence type="ECO:0000256" key="1">
    <source>
        <dbReference type="SAM" id="MobiDB-lite"/>
    </source>
</evidence>
<dbReference type="Gene3D" id="3.10.350.10">
    <property type="entry name" value="LysM domain"/>
    <property type="match status" value="1"/>
</dbReference>
<reference evidence="4" key="1">
    <citation type="submission" date="2022-05" db="EMBL/GenBank/DDBJ databases">
        <title>Draft genome sequences of Clostridium perfringens strains isolated from Peru.</title>
        <authorList>
            <person name="Hurtado R."/>
            <person name="Lima L."/>
            <person name="Sousa T."/>
            <person name="Jaiswal A.K."/>
            <person name="Tiwari S."/>
            <person name="Maturrano L."/>
            <person name="Brenig B."/>
            <person name="Azevedo V."/>
        </authorList>
    </citation>
    <scope>NUCLEOTIDE SEQUENCE</scope>
    <source>
        <strain evidence="4">CP4</strain>
    </source>
</reference>
<feature type="domain" description="LysM" evidence="3">
    <location>
        <begin position="51"/>
        <end position="95"/>
    </location>
</feature>
<evidence type="ECO:0000259" key="3">
    <source>
        <dbReference type="PROSITE" id="PS51782"/>
    </source>
</evidence>
<dbReference type="RefSeq" id="WP_272471403.1">
    <property type="nucleotide sequence ID" value="NZ_JAMWMK010000012.1"/>
</dbReference>
<proteinExistence type="predicted"/>
<gene>
    <name evidence="4" type="ORF">M3X98_08430</name>
</gene>
<dbReference type="SMART" id="SM00257">
    <property type="entry name" value="LysM"/>
    <property type="match status" value="1"/>
</dbReference>
<dbReference type="SUPFAM" id="SSF54106">
    <property type="entry name" value="LysM domain"/>
    <property type="match status" value="1"/>
</dbReference>
<accession>A0A9X3XT34</accession>
<dbReference type="Pfam" id="PF01476">
    <property type="entry name" value="LysM"/>
    <property type="match status" value="1"/>
</dbReference>
<evidence type="ECO:0000256" key="2">
    <source>
        <dbReference type="SAM" id="SignalP"/>
    </source>
</evidence>